<proteinExistence type="inferred from homology"/>
<organism evidence="7 8">
    <name type="scientific">Candidatus Tanganyikabacteria bacterium</name>
    <dbReference type="NCBI Taxonomy" id="2961651"/>
    <lineage>
        <taxon>Bacteria</taxon>
        <taxon>Bacillati</taxon>
        <taxon>Candidatus Sericytochromatia</taxon>
        <taxon>Candidatus Tanganyikabacteria</taxon>
    </lineage>
</organism>
<protein>
    <submittedName>
        <fullName evidence="7">Cytochrome P450</fullName>
    </submittedName>
</protein>
<accession>A0A937X648</accession>
<comment type="similarity">
    <text evidence="1">Belongs to the cytochrome P450 family.</text>
</comment>
<dbReference type="EMBL" id="VGJX01000366">
    <property type="protein sequence ID" value="MBM3274890.1"/>
    <property type="molecule type" value="Genomic_DNA"/>
</dbReference>
<evidence type="ECO:0000256" key="2">
    <source>
        <dbReference type="ARBA" id="ARBA00022617"/>
    </source>
</evidence>
<dbReference type="InterPro" id="IPR001128">
    <property type="entry name" value="Cyt_P450"/>
</dbReference>
<dbReference type="Gene3D" id="1.10.630.10">
    <property type="entry name" value="Cytochrome P450"/>
    <property type="match status" value="1"/>
</dbReference>
<comment type="caution">
    <text evidence="7">The sequence shown here is derived from an EMBL/GenBank/DDBJ whole genome shotgun (WGS) entry which is preliminary data.</text>
</comment>
<keyword evidence="2" id="KW-0349">Heme</keyword>
<evidence type="ECO:0000256" key="6">
    <source>
        <dbReference type="ARBA" id="ARBA00023033"/>
    </source>
</evidence>
<dbReference type="PANTHER" id="PTHR24291">
    <property type="entry name" value="CYTOCHROME P450 FAMILY 4"/>
    <property type="match status" value="1"/>
</dbReference>
<dbReference type="GO" id="GO:0005506">
    <property type="term" value="F:iron ion binding"/>
    <property type="evidence" value="ECO:0007669"/>
    <property type="project" value="InterPro"/>
</dbReference>
<keyword evidence="3" id="KW-0479">Metal-binding</keyword>
<keyword evidence="4" id="KW-0560">Oxidoreductase</keyword>
<name>A0A937X648_9BACT</name>
<dbReference type="InterPro" id="IPR002401">
    <property type="entry name" value="Cyt_P450_E_grp-I"/>
</dbReference>
<feature type="non-terminal residue" evidence="7">
    <location>
        <position position="325"/>
    </location>
</feature>
<evidence type="ECO:0000313" key="7">
    <source>
        <dbReference type="EMBL" id="MBM3274890.1"/>
    </source>
</evidence>
<dbReference type="Proteomes" id="UP000703893">
    <property type="component" value="Unassembled WGS sequence"/>
</dbReference>
<evidence type="ECO:0000256" key="4">
    <source>
        <dbReference type="ARBA" id="ARBA00023002"/>
    </source>
</evidence>
<keyword evidence="6" id="KW-0503">Monooxygenase</keyword>
<dbReference type="GO" id="GO:0020037">
    <property type="term" value="F:heme binding"/>
    <property type="evidence" value="ECO:0007669"/>
    <property type="project" value="InterPro"/>
</dbReference>
<dbReference type="Pfam" id="PF00067">
    <property type="entry name" value="p450"/>
    <property type="match status" value="1"/>
</dbReference>
<dbReference type="PRINTS" id="PR00385">
    <property type="entry name" value="P450"/>
</dbReference>
<evidence type="ECO:0000256" key="3">
    <source>
        <dbReference type="ARBA" id="ARBA00022723"/>
    </source>
</evidence>
<dbReference type="InterPro" id="IPR050196">
    <property type="entry name" value="Cytochrome_P450_Monoox"/>
</dbReference>
<dbReference type="GO" id="GO:0004497">
    <property type="term" value="F:monooxygenase activity"/>
    <property type="evidence" value="ECO:0007669"/>
    <property type="project" value="UniProtKB-KW"/>
</dbReference>
<dbReference type="PANTHER" id="PTHR24291:SF50">
    <property type="entry name" value="BIFUNCTIONAL ALBAFLAVENONE MONOOXYGENASE_TERPENE SYNTHASE"/>
    <property type="match status" value="1"/>
</dbReference>
<evidence type="ECO:0000256" key="1">
    <source>
        <dbReference type="ARBA" id="ARBA00010617"/>
    </source>
</evidence>
<reference evidence="7 8" key="1">
    <citation type="submission" date="2019-03" db="EMBL/GenBank/DDBJ databases">
        <title>Lake Tanganyika Metagenome-Assembled Genomes (MAGs).</title>
        <authorList>
            <person name="Tran P."/>
        </authorList>
    </citation>
    <scope>NUCLEOTIDE SEQUENCE [LARGE SCALE GENOMIC DNA]</scope>
    <source>
        <strain evidence="7">K_DeepCast_65m_m2_236</strain>
    </source>
</reference>
<dbReference type="SUPFAM" id="SSF48264">
    <property type="entry name" value="Cytochrome P450"/>
    <property type="match status" value="1"/>
</dbReference>
<gene>
    <name evidence="7" type="ORF">FJZ00_07040</name>
</gene>
<dbReference type="InterPro" id="IPR036396">
    <property type="entry name" value="Cyt_P450_sf"/>
</dbReference>
<dbReference type="GO" id="GO:0016705">
    <property type="term" value="F:oxidoreductase activity, acting on paired donors, with incorporation or reduction of molecular oxygen"/>
    <property type="evidence" value="ECO:0007669"/>
    <property type="project" value="InterPro"/>
</dbReference>
<sequence>MAKPSLTPGPRGVPLLGSLPELRRDPLGLLQGAMRDHGDIACIRMGPRNAYFLSHPDDIQRVLQMNHRNYGKATKGIDKLREILGNGLFTSDGSFWLKQRRLMQPAFERQRIAGFAATMAHWTGETLDRWERDRLGTPFDIHAQMMAVTLQIVAETMFGADMRDEAQRVGAAIDTALRVWNRRFSRAFNLPQSWPLPENVEFRKAVAVLDTVVQKMIEARRHDQTNHSDLLAILVALTDLDTGERMSDSQLRDEVLTIFGAGHETTAGVLSFALYLLATHPDVQERVREEVRRACGSRTPGAEDVKALEFTTMALRESMRLYPTA</sequence>
<evidence type="ECO:0000313" key="8">
    <source>
        <dbReference type="Proteomes" id="UP000703893"/>
    </source>
</evidence>
<keyword evidence="5" id="KW-0408">Iron</keyword>
<evidence type="ECO:0000256" key="5">
    <source>
        <dbReference type="ARBA" id="ARBA00023004"/>
    </source>
</evidence>
<dbReference type="PRINTS" id="PR00463">
    <property type="entry name" value="EP450I"/>
</dbReference>
<dbReference type="AlphaFoldDB" id="A0A937X648"/>